<reference evidence="2 3" key="1">
    <citation type="submission" date="2017-06" db="EMBL/GenBank/DDBJ databases">
        <title>Cmopartive genomic analysis of Ambrosia Fusariam Clade fungi.</title>
        <authorList>
            <person name="Stajich J.E."/>
            <person name="Carrillo J."/>
            <person name="Kijimoto T."/>
            <person name="Eskalen A."/>
            <person name="O'Donnell K."/>
            <person name="Kasson M."/>
        </authorList>
    </citation>
    <scope>NUCLEOTIDE SEQUENCE [LARGE SCALE GENOMIC DNA]</scope>
    <source>
        <strain evidence="2 3">NRRL 20438</strain>
    </source>
</reference>
<feature type="compositionally biased region" description="Low complexity" evidence="1">
    <location>
        <begin position="1345"/>
        <end position="1354"/>
    </location>
</feature>
<feature type="region of interest" description="Disordered" evidence="1">
    <location>
        <begin position="1"/>
        <end position="43"/>
    </location>
</feature>
<feature type="compositionally biased region" description="Basic residues" evidence="1">
    <location>
        <begin position="1137"/>
        <end position="1150"/>
    </location>
</feature>
<feature type="compositionally biased region" description="Polar residues" evidence="1">
    <location>
        <begin position="1366"/>
        <end position="1379"/>
    </location>
</feature>
<gene>
    <name evidence="2" type="ORF">CDV31_011107</name>
</gene>
<feature type="compositionally biased region" description="Basic and acidic residues" evidence="1">
    <location>
        <begin position="247"/>
        <end position="272"/>
    </location>
</feature>
<feature type="region of interest" description="Disordered" evidence="1">
    <location>
        <begin position="161"/>
        <end position="272"/>
    </location>
</feature>
<feature type="region of interest" description="Disordered" evidence="1">
    <location>
        <begin position="1117"/>
        <end position="1173"/>
    </location>
</feature>
<feature type="compositionally biased region" description="Acidic residues" evidence="1">
    <location>
        <begin position="1"/>
        <end position="22"/>
    </location>
</feature>
<dbReference type="EMBL" id="NIZV01000182">
    <property type="protein sequence ID" value="RSM01963.1"/>
    <property type="molecule type" value="Genomic_DNA"/>
</dbReference>
<organism evidence="2 3">
    <name type="scientific">Fusarium ambrosium</name>
    <dbReference type="NCBI Taxonomy" id="131363"/>
    <lineage>
        <taxon>Eukaryota</taxon>
        <taxon>Fungi</taxon>
        <taxon>Dikarya</taxon>
        <taxon>Ascomycota</taxon>
        <taxon>Pezizomycotina</taxon>
        <taxon>Sordariomycetes</taxon>
        <taxon>Hypocreomycetidae</taxon>
        <taxon>Hypocreales</taxon>
        <taxon>Nectriaceae</taxon>
        <taxon>Fusarium</taxon>
        <taxon>Fusarium solani species complex</taxon>
    </lineage>
</organism>
<protein>
    <submittedName>
        <fullName evidence="2">Uncharacterized protein</fullName>
    </submittedName>
</protein>
<keyword evidence="3" id="KW-1185">Reference proteome</keyword>
<evidence type="ECO:0000313" key="3">
    <source>
        <dbReference type="Proteomes" id="UP000288429"/>
    </source>
</evidence>
<feature type="compositionally biased region" description="Basic and acidic residues" evidence="1">
    <location>
        <begin position="1238"/>
        <end position="1249"/>
    </location>
</feature>
<evidence type="ECO:0000256" key="1">
    <source>
        <dbReference type="SAM" id="MobiDB-lite"/>
    </source>
</evidence>
<proteinExistence type="predicted"/>
<accession>A0A428TIV2</accession>
<evidence type="ECO:0000313" key="2">
    <source>
        <dbReference type="EMBL" id="RSM01963.1"/>
    </source>
</evidence>
<name>A0A428TIV2_9HYPO</name>
<feature type="compositionally biased region" description="Polar residues" evidence="1">
    <location>
        <begin position="178"/>
        <end position="198"/>
    </location>
</feature>
<dbReference type="Proteomes" id="UP000288429">
    <property type="component" value="Unassembled WGS sequence"/>
</dbReference>
<comment type="caution">
    <text evidence="2">The sequence shown here is derived from an EMBL/GenBank/DDBJ whole genome shotgun (WGS) entry which is preliminary data.</text>
</comment>
<feature type="compositionally biased region" description="Basic and acidic residues" evidence="1">
    <location>
        <begin position="1405"/>
        <end position="1415"/>
    </location>
</feature>
<feature type="compositionally biased region" description="Basic and acidic residues" evidence="1">
    <location>
        <begin position="1162"/>
        <end position="1173"/>
    </location>
</feature>
<feature type="region of interest" description="Disordered" evidence="1">
    <location>
        <begin position="1229"/>
        <end position="1415"/>
    </location>
</feature>
<sequence length="1430" mass="165051">MGEPMEEDLLLEVGEEVGEEETVPQTVPEAEEETTTPTTDSGLVRRRKKLLERISLTFHFDFQALPTEAQEAYWKFQEDRGFSRFAIDLQRILLDHKIDDFLHQCPAFLLAVTELFDEKHPQLGLRGLCEEQGLVRDDEYSLEGRHSPFGTMYVPRVEVSDVDDSGDENRPSARLSRTLASTSLTHRTRTMRPQSQGSLRLFAGPSSQIPEDEESPTQAPELEPTTTKPLIPGFVISTKRTPLASQGEKDKGTAPDQPPREIGDGPPRDIRSREEYNSGWLRNFAGDRGAPPPDFNLYPYKGWKIEPPKVLLTRAKNFLADEDVNRTIDWDRKFAELAEYFSYLLHNWKGERWGADLHECIDMLHAHRVYENYHYGKPKLNLDFYENWTMKSWRLPRVPGRHVVVEDEEDMGERKLLFNPIRAAHDVHYEMPLDVLKKYVDEYGQDASYFWSSTGVQPRPERLTDQDSNNRRFNMVECENNAYEKSILKNMQETCSQLKSQPRPPAEQVEGTPDINSLRQFAWFRGTRRAALQQCLSQFNNAENAAVCNQWRAIIIPPRHKPRQPDAGVLFTTMQVANVPEKKARDPFRYTLAHKWYVTADQWWGAWMRPLSIKESYGERLWMHRKEAIMELPMNFKGPYILDYFDKDMRKTQELLNTCEIIWNRLDDKEKHFNRDFLTKVVNCVWTGLRAGEGSYLEQKNLVRNDGSTPVPHIRPIEAELLRFILEPSVNAAMLGIKQGADAYQSGDEWISPILGAHGRLFEERVDEMLNDISRDSFFHPAAGPESQDFMAVLNRDCDGPMKRYRFSRKEAIRYALALKKKGKIYANKDLVVRRPKVDFHPEERIRWLDSDYKDNPPVEPAVKPKIGPEKVKAKDADNVTISTDISTEISDQKSVDLGPYDNGLPKLANIRSWDSTILDREAVSTDMEKTLILYEGLGYRLGRTLRDLRAQHSKDLKSLTPEQRKVNGRYTRNIFDYWEKDYQLRANDPKWNRNVVDESRKNRVTPKLCDTIKMAEPEAYKESWDREFSKDMQDSLYASFDILRKGIIREAYENKSMLFPSRVTRRIDSMGKTIASAPRREPVWSFGHPGRCGKGPQFWDIDRWPLHLQTDETRDLIESSGGDDSVCVIPPSLRGQRSKRTKKRTKRSKRTGEEEQEEEGDVVREPKGKERAHDISLRQLGQPFGYKYKDLAHIRRSFKPGTPEYWLGDTPLQKQRIEDEIKRGLVGSEQPRSWHQRLKDFLGSKEDDPTALPYVSPRDIPRSKSLGSVMEEDSLLILPDSPEDIPSSKPPQVIVPSGDRPGFIPRRTHQAPPMNPPHLDEPTEGDGQDSQQKSDNPDPPGDYTRLTPSRTRITPPPPPEHDQAESSTANQQSATPTAQRRRKSRPLVSQSLQLEIIEPEQDEPERPPRDPEDEALYRALHEEFYDSYG</sequence>